<accession>L0GRM7</accession>
<evidence type="ECO:0000256" key="1">
    <source>
        <dbReference type="ARBA" id="ARBA00005953"/>
    </source>
</evidence>
<dbReference type="InterPro" id="IPR050563">
    <property type="entry name" value="4-hydroxybenzoyl-CoA_TE"/>
</dbReference>
<name>L0GRM7_9GAMM</name>
<dbReference type="OrthoDB" id="9808429at2"/>
<dbReference type="EMBL" id="CP003051">
    <property type="protein sequence ID" value="AGA89418.1"/>
    <property type="molecule type" value="Genomic_DNA"/>
</dbReference>
<dbReference type="HOGENOM" id="CLU_101141_7_1_6"/>
<organism evidence="3 4">
    <name type="scientific">Thioflavicoccus mobilis 8321</name>
    <dbReference type="NCBI Taxonomy" id="765912"/>
    <lineage>
        <taxon>Bacteria</taxon>
        <taxon>Pseudomonadati</taxon>
        <taxon>Pseudomonadota</taxon>
        <taxon>Gammaproteobacteria</taxon>
        <taxon>Chromatiales</taxon>
        <taxon>Chromatiaceae</taxon>
        <taxon>Thioflavicoccus</taxon>
    </lineage>
</organism>
<dbReference type="SUPFAM" id="SSF54637">
    <property type="entry name" value="Thioesterase/thiol ester dehydrase-isomerase"/>
    <property type="match status" value="1"/>
</dbReference>
<comment type="similarity">
    <text evidence="1">Belongs to the 4-hydroxybenzoyl-CoA thioesterase family.</text>
</comment>
<dbReference type="RefSeq" id="WP_015279565.1">
    <property type="nucleotide sequence ID" value="NC_019940.1"/>
</dbReference>
<dbReference type="CDD" id="cd00586">
    <property type="entry name" value="4HBT"/>
    <property type="match status" value="1"/>
</dbReference>
<dbReference type="KEGG" id="tmb:Thimo_0570"/>
<dbReference type="Pfam" id="PF13279">
    <property type="entry name" value="4HBT_2"/>
    <property type="match status" value="1"/>
</dbReference>
<dbReference type="eggNOG" id="COG0824">
    <property type="taxonomic scope" value="Bacteria"/>
</dbReference>
<dbReference type="InterPro" id="IPR029069">
    <property type="entry name" value="HotDog_dom_sf"/>
</dbReference>
<dbReference type="PIRSF" id="PIRSF003230">
    <property type="entry name" value="YbgC"/>
    <property type="match status" value="1"/>
</dbReference>
<evidence type="ECO:0000256" key="2">
    <source>
        <dbReference type="ARBA" id="ARBA00022801"/>
    </source>
</evidence>
<keyword evidence="4" id="KW-1185">Reference proteome</keyword>
<dbReference type="InterPro" id="IPR006684">
    <property type="entry name" value="YbgC/YbaW"/>
</dbReference>
<evidence type="ECO:0000313" key="3">
    <source>
        <dbReference type="EMBL" id="AGA89418.1"/>
    </source>
</evidence>
<dbReference type="Gene3D" id="3.10.129.10">
    <property type="entry name" value="Hotdog Thioesterase"/>
    <property type="match status" value="1"/>
</dbReference>
<sequence length="153" mass="17459">MIPFWNAGSGSRDVAPSTPSATFRWPIRVYYEDTDAAGVVYYANYLKFLERARTEWLRALGFEQDALRQQYGLVFAVRKAEITYLSPALFNDRLMVTATVARCGRAGLDFRQEIARDEDGRCCVRAEVSIACVRLSDWRPARIPDQLLEKIAQ</sequence>
<dbReference type="PATRIC" id="fig|765912.4.peg.558"/>
<dbReference type="PANTHER" id="PTHR31793:SF37">
    <property type="entry name" value="ACYL-COA THIOESTER HYDROLASE YBGC"/>
    <property type="match status" value="1"/>
</dbReference>
<gene>
    <name evidence="3" type="ORF">Thimo_0570</name>
</gene>
<dbReference type="STRING" id="765912.Thimo_0570"/>
<dbReference type="AlphaFoldDB" id="L0GRM7"/>
<dbReference type="InterPro" id="IPR014166">
    <property type="entry name" value="Tol-Pal_acyl-CoA_thioesterase"/>
</dbReference>
<proteinExistence type="inferred from homology"/>
<dbReference type="GO" id="GO:0047617">
    <property type="term" value="F:fatty acyl-CoA hydrolase activity"/>
    <property type="evidence" value="ECO:0007669"/>
    <property type="project" value="TreeGrafter"/>
</dbReference>
<dbReference type="FunFam" id="3.10.129.10:FF:000004">
    <property type="entry name" value="Tol-pal system-associated acyl-CoA thioesterase"/>
    <property type="match status" value="1"/>
</dbReference>
<reference evidence="3 4" key="1">
    <citation type="submission" date="2011-09" db="EMBL/GenBank/DDBJ databases">
        <title>Complete sequence of chromosome of Thioflavicoccus mobilis 8321.</title>
        <authorList>
            <consortium name="US DOE Joint Genome Institute"/>
            <person name="Lucas S."/>
            <person name="Han J."/>
            <person name="Lapidus A."/>
            <person name="Cheng J.-F."/>
            <person name="Goodwin L."/>
            <person name="Pitluck S."/>
            <person name="Peters L."/>
            <person name="Ovchinnikova G."/>
            <person name="Lu M."/>
            <person name="Detter J.C."/>
            <person name="Han C."/>
            <person name="Tapia R."/>
            <person name="Land M."/>
            <person name="Hauser L."/>
            <person name="Kyrpides N."/>
            <person name="Ivanova N."/>
            <person name="Pagani I."/>
            <person name="Vogl K."/>
            <person name="Liu Z."/>
            <person name="Imhoff J."/>
            <person name="Thiel V."/>
            <person name="Frigaard N.-U."/>
            <person name="Bryant D."/>
            <person name="Woyke T."/>
        </authorList>
    </citation>
    <scope>NUCLEOTIDE SEQUENCE [LARGE SCALE GENOMIC DNA]</scope>
    <source>
        <strain evidence="3 4">8321</strain>
    </source>
</reference>
<dbReference type="NCBIfam" id="TIGR00051">
    <property type="entry name" value="YbgC/FadM family acyl-CoA thioesterase"/>
    <property type="match status" value="1"/>
</dbReference>
<evidence type="ECO:0000313" key="4">
    <source>
        <dbReference type="Proteomes" id="UP000010816"/>
    </source>
</evidence>
<dbReference type="PANTHER" id="PTHR31793">
    <property type="entry name" value="4-HYDROXYBENZOYL-COA THIOESTERASE FAMILY MEMBER"/>
    <property type="match status" value="1"/>
</dbReference>
<dbReference type="NCBIfam" id="TIGR02799">
    <property type="entry name" value="thio_ybgC"/>
    <property type="match status" value="1"/>
</dbReference>
<protein>
    <submittedName>
        <fullName evidence="3">Tol-pal system-associated acyl-CoA thioesterase</fullName>
    </submittedName>
</protein>
<dbReference type="Proteomes" id="UP000010816">
    <property type="component" value="Chromosome"/>
</dbReference>
<keyword evidence="2" id="KW-0378">Hydrolase</keyword>